<comment type="caution">
    <text evidence="1">The sequence shown here is derived from an EMBL/GenBank/DDBJ whole genome shotgun (WGS) entry which is preliminary data.</text>
</comment>
<dbReference type="AlphaFoldDB" id="A0A5N6NKM5"/>
<accession>A0A5N6NKM5</accession>
<gene>
    <name evidence="1" type="ORF">E3N88_18380</name>
</gene>
<dbReference type="Proteomes" id="UP000326396">
    <property type="component" value="Linkage Group LG18"/>
</dbReference>
<sequence length="94" mass="10790">MASESTFDLEDLNAFFAVKKEKTSPFAPKSRAMTTRSSKTSKKRKVVDTINLEEPSDLSIPDLLKRYIDYFVFSIISLRILNDLYLVGHCQVRL</sequence>
<keyword evidence="2" id="KW-1185">Reference proteome</keyword>
<organism evidence="1 2">
    <name type="scientific">Mikania micrantha</name>
    <name type="common">bitter vine</name>
    <dbReference type="NCBI Taxonomy" id="192012"/>
    <lineage>
        <taxon>Eukaryota</taxon>
        <taxon>Viridiplantae</taxon>
        <taxon>Streptophyta</taxon>
        <taxon>Embryophyta</taxon>
        <taxon>Tracheophyta</taxon>
        <taxon>Spermatophyta</taxon>
        <taxon>Magnoliopsida</taxon>
        <taxon>eudicotyledons</taxon>
        <taxon>Gunneridae</taxon>
        <taxon>Pentapetalae</taxon>
        <taxon>asterids</taxon>
        <taxon>campanulids</taxon>
        <taxon>Asterales</taxon>
        <taxon>Asteraceae</taxon>
        <taxon>Asteroideae</taxon>
        <taxon>Heliantheae alliance</taxon>
        <taxon>Eupatorieae</taxon>
        <taxon>Mikania</taxon>
    </lineage>
</organism>
<protein>
    <submittedName>
        <fullName evidence="1">Uncharacterized protein</fullName>
    </submittedName>
</protein>
<name>A0A5N6NKM5_9ASTR</name>
<evidence type="ECO:0000313" key="2">
    <source>
        <dbReference type="Proteomes" id="UP000326396"/>
    </source>
</evidence>
<evidence type="ECO:0000313" key="1">
    <source>
        <dbReference type="EMBL" id="KAD4981709.1"/>
    </source>
</evidence>
<dbReference type="EMBL" id="SZYD01000010">
    <property type="protein sequence ID" value="KAD4981709.1"/>
    <property type="molecule type" value="Genomic_DNA"/>
</dbReference>
<proteinExistence type="predicted"/>
<reference evidence="1 2" key="1">
    <citation type="submission" date="2019-05" db="EMBL/GenBank/DDBJ databases">
        <title>Mikania micrantha, genome provides insights into the molecular mechanism of rapid growth.</title>
        <authorList>
            <person name="Liu B."/>
        </authorList>
    </citation>
    <scope>NUCLEOTIDE SEQUENCE [LARGE SCALE GENOMIC DNA]</scope>
    <source>
        <strain evidence="1">NLD-2019</strain>
        <tissue evidence="1">Leaf</tissue>
    </source>
</reference>